<feature type="compositionally biased region" description="Polar residues" evidence="1">
    <location>
        <begin position="392"/>
        <end position="403"/>
    </location>
</feature>
<feature type="transmembrane region" description="Helical" evidence="2">
    <location>
        <begin position="144"/>
        <end position="163"/>
    </location>
</feature>
<dbReference type="Proteomes" id="UP000758603">
    <property type="component" value="Unassembled WGS sequence"/>
</dbReference>
<evidence type="ECO:0000256" key="1">
    <source>
        <dbReference type="SAM" id="MobiDB-lite"/>
    </source>
</evidence>
<feature type="compositionally biased region" description="Polar residues" evidence="1">
    <location>
        <begin position="411"/>
        <end position="431"/>
    </location>
</feature>
<feature type="transmembrane region" description="Helical" evidence="2">
    <location>
        <begin position="199"/>
        <end position="217"/>
    </location>
</feature>
<reference evidence="3" key="1">
    <citation type="journal article" date="2021" name="Nat. Commun.">
        <title>Genetic determinants of endophytism in the Arabidopsis root mycobiome.</title>
        <authorList>
            <person name="Mesny F."/>
            <person name="Miyauchi S."/>
            <person name="Thiergart T."/>
            <person name="Pickel B."/>
            <person name="Atanasova L."/>
            <person name="Karlsson M."/>
            <person name="Huettel B."/>
            <person name="Barry K.W."/>
            <person name="Haridas S."/>
            <person name="Chen C."/>
            <person name="Bauer D."/>
            <person name="Andreopoulos W."/>
            <person name="Pangilinan J."/>
            <person name="LaButti K."/>
            <person name="Riley R."/>
            <person name="Lipzen A."/>
            <person name="Clum A."/>
            <person name="Drula E."/>
            <person name="Henrissat B."/>
            <person name="Kohler A."/>
            <person name="Grigoriev I.V."/>
            <person name="Martin F.M."/>
            <person name="Hacquard S."/>
        </authorList>
    </citation>
    <scope>NUCLEOTIDE SEQUENCE</scope>
    <source>
        <strain evidence="3">MPI-SDFR-AT-0073</strain>
    </source>
</reference>
<keyword evidence="2" id="KW-0472">Membrane</keyword>
<keyword evidence="2" id="KW-0812">Transmembrane</keyword>
<dbReference type="GeneID" id="70133582"/>
<dbReference type="RefSeq" id="XP_045962387.1">
    <property type="nucleotide sequence ID" value="XM_046104691.1"/>
</dbReference>
<keyword evidence="4" id="KW-1185">Reference proteome</keyword>
<evidence type="ECO:0000313" key="3">
    <source>
        <dbReference type="EMBL" id="KAH6658153.1"/>
    </source>
</evidence>
<organism evidence="3 4">
    <name type="scientific">Truncatella angustata</name>
    <dbReference type="NCBI Taxonomy" id="152316"/>
    <lineage>
        <taxon>Eukaryota</taxon>
        <taxon>Fungi</taxon>
        <taxon>Dikarya</taxon>
        <taxon>Ascomycota</taxon>
        <taxon>Pezizomycotina</taxon>
        <taxon>Sordariomycetes</taxon>
        <taxon>Xylariomycetidae</taxon>
        <taxon>Amphisphaeriales</taxon>
        <taxon>Sporocadaceae</taxon>
        <taxon>Truncatella</taxon>
    </lineage>
</organism>
<evidence type="ECO:0000313" key="4">
    <source>
        <dbReference type="Proteomes" id="UP000758603"/>
    </source>
</evidence>
<dbReference type="InterPro" id="IPR018830">
    <property type="entry name" value="DUF2434"/>
</dbReference>
<dbReference type="Pfam" id="PF10361">
    <property type="entry name" value="DUF2434"/>
    <property type="match status" value="1"/>
</dbReference>
<keyword evidence="2" id="KW-1133">Transmembrane helix</keyword>
<proteinExistence type="predicted"/>
<comment type="caution">
    <text evidence="3">The sequence shown here is derived from an EMBL/GenBank/DDBJ whole genome shotgun (WGS) entry which is preliminary data.</text>
</comment>
<protein>
    <submittedName>
        <fullName evidence="3">Uncharacterized protein</fullName>
    </submittedName>
</protein>
<dbReference type="AlphaFoldDB" id="A0A9P8UTN8"/>
<name>A0A9P8UTN8_9PEZI</name>
<accession>A0A9P8UTN8</accession>
<dbReference type="EMBL" id="JAGPXC010000002">
    <property type="protein sequence ID" value="KAH6658153.1"/>
    <property type="molecule type" value="Genomic_DNA"/>
</dbReference>
<gene>
    <name evidence="3" type="ORF">BKA67DRAFT_591275</name>
</gene>
<feature type="transmembrane region" description="Helical" evidence="2">
    <location>
        <begin position="46"/>
        <end position="65"/>
    </location>
</feature>
<evidence type="ECO:0000256" key="2">
    <source>
        <dbReference type="SAM" id="Phobius"/>
    </source>
</evidence>
<sequence length="431" mass="48567">MRTYHHIKCLLTFAPYTPTLLYPNGLFINSTLCYTLISPIKARSAVGLAFAVMFALTLIFTFINLTKHGKLYLLVEKRLYLISRRWQWYWAIFGASAALIGLFTGFDVDRFYLPRTSNRLEQFLLEAVRHWGSWMERQYINPSSFLPLFFYLWLWTNFFLIIPRNWGNIKLQRSPNQTAEFAAPISTDARFKAAAFCSMPFRFVLLISLSLTVVAYQTMYVGGYAPALLILTIQNIAGLIRPNEDQALIQQRRLRSAAINQELGLVRRPAWWKRINGDTNTLSMRDRIMRNVREVGGGHPTLRNVEAAAATRAREIKAIAVAAPIEMNEMKRTNSISSSIRTNGQRPPPPYTPYSGRSNARSSDRAVQLAAGLLFPSASPIVESLNGSVPANAISGRSSQHRPGTNERNRSTTSGASLTAQPQQIKSMLDV</sequence>
<dbReference type="OrthoDB" id="5308502at2759"/>
<feature type="transmembrane region" description="Helical" evidence="2">
    <location>
        <begin position="86"/>
        <end position="106"/>
    </location>
</feature>
<feature type="region of interest" description="Disordered" evidence="1">
    <location>
        <begin position="392"/>
        <end position="431"/>
    </location>
</feature>
<feature type="region of interest" description="Disordered" evidence="1">
    <location>
        <begin position="337"/>
        <end position="363"/>
    </location>
</feature>